<evidence type="ECO:0000313" key="4">
    <source>
        <dbReference type="Proteomes" id="UP000824681"/>
    </source>
</evidence>
<dbReference type="Gene3D" id="2.80.10.50">
    <property type="match status" value="1"/>
</dbReference>
<protein>
    <submittedName>
        <fullName evidence="3">Endo-1,4-beta-xylanase A</fullName>
        <ecNumber evidence="3">3.2.1.8</ecNumber>
    </submittedName>
</protein>
<feature type="chain" id="PRO_5046130863" evidence="1">
    <location>
        <begin position="28"/>
        <end position="197"/>
    </location>
</feature>
<gene>
    <name evidence="3" type="primary">xlnA1</name>
    <name evidence="3" type="ORF">Nocox_01050</name>
</gene>
<dbReference type="RefSeq" id="WP_157382955.1">
    <property type="nucleotide sequence ID" value="NZ_CP068985.1"/>
</dbReference>
<dbReference type="Proteomes" id="UP000824681">
    <property type="component" value="Chromosome"/>
</dbReference>
<feature type="signal peptide" evidence="1">
    <location>
        <begin position="1"/>
        <end position="27"/>
    </location>
</feature>
<dbReference type="SMART" id="SM00458">
    <property type="entry name" value="RICIN"/>
    <property type="match status" value="1"/>
</dbReference>
<dbReference type="InterPro" id="IPR035992">
    <property type="entry name" value="Ricin_B-like_lectins"/>
</dbReference>
<dbReference type="PROSITE" id="PS50231">
    <property type="entry name" value="RICIN_B_LECTIN"/>
    <property type="match status" value="1"/>
</dbReference>
<proteinExistence type="predicted"/>
<dbReference type="Pfam" id="PF14200">
    <property type="entry name" value="RicinB_lectin_2"/>
    <property type="match status" value="2"/>
</dbReference>
<dbReference type="EMBL" id="CP068985">
    <property type="protein sequence ID" value="QYC37844.1"/>
    <property type="molecule type" value="Genomic_DNA"/>
</dbReference>
<accession>A0ABX8TTF7</accession>
<feature type="domain" description="Ricin B lectin" evidence="2">
    <location>
        <begin position="55"/>
        <end position="197"/>
    </location>
</feature>
<dbReference type="EC" id="3.2.1.8" evidence="3"/>
<dbReference type="GO" id="GO:0031176">
    <property type="term" value="F:endo-1,4-beta-xylanase activity"/>
    <property type="evidence" value="ECO:0007669"/>
    <property type="project" value="UniProtKB-EC"/>
</dbReference>
<keyword evidence="3" id="KW-0326">Glycosidase</keyword>
<evidence type="ECO:0000256" key="1">
    <source>
        <dbReference type="SAM" id="SignalP"/>
    </source>
</evidence>
<keyword evidence="3" id="KW-0378">Hydrolase</keyword>
<dbReference type="InterPro" id="IPR000772">
    <property type="entry name" value="Ricin_B_lectin"/>
</dbReference>
<evidence type="ECO:0000259" key="2">
    <source>
        <dbReference type="SMART" id="SM00458"/>
    </source>
</evidence>
<name>A0ABX8TTF7_9ACTN</name>
<keyword evidence="1" id="KW-0732">Signal</keyword>
<organism evidence="3 4">
    <name type="scientific">Nonomuraea coxensis DSM 45129</name>
    <dbReference type="NCBI Taxonomy" id="1122611"/>
    <lineage>
        <taxon>Bacteria</taxon>
        <taxon>Bacillati</taxon>
        <taxon>Actinomycetota</taxon>
        <taxon>Actinomycetes</taxon>
        <taxon>Streptosporangiales</taxon>
        <taxon>Streptosporangiaceae</taxon>
        <taxon>Nonomuraea</taxon>
    </lineage>
</organism>
<evidence type="ECO:0000313" key="3">
    <source>
        <dbReference type="EMBL" id="QYC37844.1"/>
    </source>
</evidence>
<dbReference type="CDD" id="cd00161">
    <property type="entry name" value="beta-trefoil_Ricin-like"/>
    <property type="match status" value="1"/>
</dbReference>
<dbReference type="SUPFAM" id="SSF50370">
    <property type="entry name" value="Ricin B-like lectins"/>
    <property type="match status" value="1"/>
</dbReference>
<reference evidence="3 4" key="1">
    <citation type="journal article" date="2021" name="ACS Chem. Biol.">
        <title>Genomic-Led Discovery of a Novel Glycopeptide Antibiotic by Nonomuraea coxensis DSM 45129.</title>
        <authorList>
            <person name="Yushchuk O."/>
            <person name="Vior N.M."/>
            <person name="Andreo-Vidal A."/>
            <person name="Berini F."/>
            <person name="Ruckert C."/>
            <person name="Busche T."/>
            <person name="Binda E."/>
            <person name="Kalinowski J."/>
            <person name="Truman A.W."/>
            <person name="Marinelli F."/>
        </authorList>
    </citation>
    <scope>NUCLEOTIDE SEQUENCE [LARGE SCALE GENOMIC DNA]</scope>
    <source>
        <strain evidence="3 4">DSM 45129</strain>
    </source>
</reference>
<sequence>MKLRSFLAATAVGIALPAMTLIPAAAAATPTPAPDAKTPDAIGTAATAGPFWWASGAVSESNRMVIDVEGPSTANYAKVHLWDFYGGASQYWYLDSAPGQSSNTRLLRNKYSDKCMVVQGTGITNGTPINQMNCEYGNTRQMWRQEFRFSGDDKSYYRFVNVATGKCLDNTAGGTTLGNKIQIWSCSSGTNYNQLWY</sequence>
<keyword evidence="4" id="KW-1185">Reference proteome</keyword>